<keyword evidence="1" id="KW-0472">Membrane</keyword>
<organism evidence="2 3">
    <name type="scientific">Mycoplasma haematolamae (strain Purdue)</name>
    <dbReference type="NCBI Taxonomy" id="1212765"/>
    <lineage>
        <taxon>Bacteria</taxon>
        <taxon>Bacillati</taxon>
        <taxon>Mycoplasmatota</taxon>
        <taxon>Mollicutes</taxon>
        <taxon>Mycoplasmataceae</taxon>
        <taxon>Mycoplasma</taxon>
    </lineage>
</organism>
<gene>
    <name evidence="2" type="ordered locus">MHLP_00625</name>
</gene>
<name>I7B8Y1_MYCHA</name>
<keyword evidence="3" id="KW-1185">Reference proteome</keyword>
<feature type="transmembrane region" description="Helical" evidence="1">
    <location>
        <begin position="158"/>
        <end position="178"/>
    </location>
</feature>
<dbReference type="KEGG" id="mhl:MHLP_00625"/>
<reference evidence="2 3" key="1">
    <citation type="journal article" date="2012" name="J. Bacteriol.">
        <title>Genome Sequence of "Candidatus Mycoplasma haemolamae" Strain Purdue, a Red Blood Cell Pathogen of Alpacas (Vicugna pacos) and Llamas (Lama glama).</title>
        <authorList>
            <person name="Guimaraes A.M."/>
            <person name="Toth B."/>
            <person name="Santos A.P."/>
            <person name="do Nascimento N.C."/>
            <person name="Kritchevsky J.E."/>
            <person name="Messick J.B."/>
        </authorList>
    </citation>
    <scope>NUCLEOTIDE SEQUENCE [LARGE SCALE GENOMIC DNA]</scope>
    <source>
        <strain evidence="2 3">Purdue</strain>
    </source>
</reference>
<dbReference type="AlphaFoldDB" id="I7B8Y1"/>
<dbReference type="HOGENOM" id="CLU_986330_0_0_14"/>
<dbReference type="EMBL" id="CP003731">
    <property type="protein sequence ID" value="AFO51705.1"/>
    <property type="molecule type" value="Genomic_DNA"/>
</dbReference>
<feature type="transmembrane region" description="Helical" evidence="1">
    <location>
        <begin position="238"/>
        <end position="264"/>
    </location>
</feature>
<keyword evidence="1" id="KW-1133">Transmembrane helix</keyword>
<reference evidence="3" key="2">
    <citation type="submission" date="2012-07" db="EMBL/GenBank/DDBJ databases">
        <title>Complete genome sequence of 'Candidatus Mycoplasma haemolamae'.</title>
        <authorList>
            <person name="Guimaraes A.M.S."/>
            <person name="Toth B."/>
            <person name="Santos A.P."/>
            <person name="Nascimento N.C."/>
            <person name="Sojka J.E."/>
            <person name="Messick J.B."/>
        </authorList>
    </citation>
    <scope>NUCLEOTIDE SEQUENCE [LARGE SCALE GENOMIC DNA]</scope>
    <source>
        <strain evidence="3">Purdue</strain>
    </source>
</reference>
<feature type="transmembrane region" description="Helical" evidence="1">
    <location>
        <begin position="198"/>
        <end position="226"/>
    </location>
</feature>
<dbReference type="STRING" id="1212765.MHLP_00625"/>
<evidence type="ECO:0000313" key="3">
    <source>
        <dbReference type="Proteomes" id="UP000006502"/>
    </source>
</evidence>
<keyword evidence="1" id="KW-0812">Transmembrane</keyword>
<protein>
    <submittedName>
        <fullName evidence="2">Uncharacterized protein</fullName>
    </submittedName>
</protein>
<dbReference type="Proteomes" id="UP000006502">
    <property type="component" value="Chromosome"/>
</dbReference>
<evidence type="ECO:0000256" key="1">
    <source>
        <dbReference type="SAM" id="Phobius"/>
    </source>
</evidence>
<proteinExistence type="predicted"/>
<evidence type="ECO:0000313" key="2">
    <source>
        <dbReference type="EMBL" id="AFO51705.1"/>
    </source>
</evidence>
<dbReference type="PATRIC" id="fig|1212765.3.peg.149"/>
<accession>I7B8Y1</accession>
<sequence length="283" mass="32753">MKRTLEQIEDGELARLFVYKNIESTETTEATIDDIFVHSREEFFVNNPAPSQELYSKLSEETGKKASITTSLEKAMQSYKDRKQMIKKVNEVFSLQLRKPGQMLTMNIPFLGADYRYFYSYLNVYKKEMKSAISEFNSFVEVSLKAANNFAKLRKFEIGGAGIMLFLLSLLLFGKTFLRNWKDMKNASNHTAFFQGWLDAIVILSSIAAISVVFPYITLGIFYFININYLYQSKYFHYFLFLCSFASLVLFLLAFFNFLFFQWIQVTGGWGIVNLNVQSTSAK</sequence>